<dbReference type="Pfam" id="PF16363">
    <property type="entry name" value="GDP_Man_Dehyd"/>
    <property type="match status" value="1"/>
</dbReference>
<comment type="caution">
    <text evidence="9">The sequence shown here is derived from an EMBL/GenBank/DDBJ whole genome shotgun (WGS) entry which is preliminary data.</text>
</comment>
<dbReference type="NCBIfam" id="TIGR01181">
    <property type="entry name" value="dTDP_gluc_dehyt"/>
    <property type="match status" value="1"/>
</dbReference>
<dbReference type="STRING" id="86166.TAGGR_1728"/>
<dbReference type="GO" id="GO:0009225">
    <property type="term" value="P:nucleotide-sugar metabolic process"/>
    <property type="evidence" value="ECO:0007669"/>
    <property type="project" value="InterPro"/>
</dbReference>
<dbReference type="Gene3D" id="3.40.50.720">
    <property type="entry name" value="NAD(P)-binding Rossmann-like Domain"/>
    <property type="match status" value="1"/>
</dbReference>
<reference evidence="10" key="1">
    <citation type="submission" date="2016-01" db="EMBL/GenBank/DDBJ databases">
        <title>Draft genome sequence of Thermodesulfovibrio aggregans strain TGE-P1.</title>
        <authorList>
            <person name="Sekiguchi Y."/>
            <person name="Ohashi A."/>
            <person name="Matsuura N."/>
            <person name="Tourlousse M.D."/>
        </authorList>
    </citation>
    <scope>NUCLEOTIDE SEQUENCE [LARGE SCALE GENOMIC DNA]</scope>
    <source>
        <strain evidence="10">TGE-P1</strain>
    </source>
</reference>
<organism evidence="9 10">
    <name type="scientific">Thermodesulfovibrio aggregans</name>
    <dbReference type="NCBI Taxonomy" id="86166"/>
    <lineage>
        <taxon>Bacteria</taxon>
        <taxon>Pseudomonadati</taxon>
        <taxon>Nitrospirota</taxon>
        <taxon>Thermodesulfovibrionia</taxon>
        <taxon>Thermodesulfovibrionales</taxon>
        <taxon>Thermodesulfovibrionaceae</taxon>
        <taxon>Thermodesulfovibrio</taxon>
    </lineage>
</organism>
<accession>A0A0U9HNB7</accession>
<dbReference type="InterPro" id="IPR036291">
    <property type="entry name" value="NAD(P)-bd_dom_sf"/>
</dbReference>
<dbReference type="EC" id="4.2.1.46" evidence="4 7"/>
<dbReference type="PANTHER" id="PTHR43000">
    <property type="entry name" value="DTDP-D-GLUCOSE 4,6-DEHYDRATASE-RELATED"/>
    <property type="match status" value="1"/>
</dbReference>
<keyword evidence="6 7" id="KW-0456">Lyase</keyword>
<dbReference type="RefSeq" id="WP_059175987.1">
    <property type="nucleotide sequence ID" value="NZ_BCNO01000001.1"/>
</dbReference>
<protein>
    <recommendedName>
        <fullName evidence="4 7">dTDP-glucose 4,6-dehydratase</fullName>
        <ecNumber evidence="4 7">4.2.1.46</ecNumber>
    </recommendedName>
</protein>
<dbReference type="FunFam" id="3.40.50.720:FF:000304">
    <property type="entry name" value="UDP-glucose 4,6-dehydratase"/>
    <property type="match status" value="1"/>
</dbReference>
<evidence type="ECO:0000313" key="10">
    <source>
        <dbReference type="Proteomes" id="UP000054976"/>
    </source>
</evidence>
<dbReference type="Gene3D" id="3.90.25.10">
    <property type="entry name" value="UDP-galactose 4-epimerase, domain 1"/>
    <property type="match status" value="1"/>
</dbReference>
<keyword evidence="5" id="KW-0520">NAD</keyword>
<dbReference type="CDD" id="cd05246">
    <property type="entry name" value="dTDP_GD_SDR_e"/>
    <property type="match status" value="1"/>
</dbReference>
<evidence type="ECO:0000256" key="1">
    <source>
        <dbReference type="ARBA" id="ARBA00001539"/>
    </source>
</evidence>
<name>A0A0U9HNB7_9BACT</name>
<proteinExistence type="inferred from homology"/>
<dbReference type="SUPFAM" id="SSF51735">
    <property type="entry name" value="NAD(P)-binding Rossmann-fold domains"/>
    <property type="match status" value="1"/>
</dbReference>
<evidence type="ECO:0000259" key="8">
    <source>
        <dbReference type="Pfam" id="PF16363"/>
    </source>
</evidence>
<dbReference type="InterPro" id="IPR005888">
    <property type="entry name" value="dTDP_Gluc_deHydtase"/>
</dbReference>
<sequence>MKILVTGGAGFIGSEFVRQTVTKGYNTVVVDSLTYAGDIERLKEVKDSINFYQVDITDADSLKEVFEREKPAIVVHFAAESHVDRSILDPHSFIKTNIEGTLNLLELSRQYKVQRFINISTDEVYGELGEVGKFKEDSPLCPNSPYSVSKAAQDMLARAYSRTYGLPVITVRPSNNYGQWQYPEKLIPVVIVKALKDEPIPVYGQGLNIREWLYVSDCAEAVIEIMEKGRDGEVYNVASGIEKRNIEVVKSILDLLGKPHTLIEFVKDRPGHDYRYSMDVTKIERELNWKAKTDFETGLKKTVKWYVENIEWVERKIDYLREYWGKVYKN</sequence>
<evidence type="ECO:0000256" key="5">
    <source>
        <dbReference type="ARBA" id="ARBA00023027"/>
    </source>
</evidence>
<evidence type="ECO:0000256" key="4">
    <source>
        <dbReference type="ARBA" id="ARBA00011990"/>
    </source>
</evidence>
<dbReference type="OrthoDB" id="9801029at2"/>
<comment type="cofactor">
    <cofactor evidence="2 7">
        <name>NAD(+)</name>
        <dbReference type="ChEBI" id="CHEBI:57540"/>
    </cofactor>
</comment>
<evidence type="ECO:0000256" key="3">
    <source>
        <dbReference type="ARBA" id="ARBA00008178"/>
    </source>
</evidence>
<evidence type="ECO:0000256" key="2">
    <source>
        <dbReference type="ARBA" id="ARBA00001911"/>
    </source>
</evidence>
<evidence type="ECO:0000256" key="6">
    <source>
        <dbReference type="ARBA" id="ARBA00023239"/>
    </source>
</evidence>
<comment type="similarity">
    <text evidence="3 7">Belongs to the NAD(P)-dependent epimerase/dehydratase family. dTDP-glucose dehydratase subfamily.</text>
</comment>
<dbReference type="AlphaFoldDB" id="A0A0U9HNB7"/>
<comment type="catalytic activity">
    <reaction evidence="1 7">
        <text>dTDP-alpha-D-glucose = dTDP-4-dehydro-6-deoxy-alpha-D-glucose + H2O</text>
        <dbReference type="Rhea" id="RHEA:17221"/>
        <dbReference type="ChEBI" id="CHEBI:15377"/>
        <dbReference type="ChEBI" id="CHEBI:57477"/>
        <dbReference type="ChEBI" id="CHEBI:57649"/>
        <dbReference type="EC" id="4.2.1.46"/>
    </reaction>
</comment>
<feature type="domain" description="NAD(P)-binding" evidence="8">
    <location>
        <begin position="4"/>
        <end position="302"/>
    </location>
</feature>
<dbReference type="GO" id="GO:0008460">
    <property type="term" value="F:dTDP-glucose 4,6-dehydratase activity"/>
    <property type="evidence" value="ECO:0007669"/>
    <property type="project" value="UniProtKB-EC"/>
</dbReference>
<dbReference type="InterPro" id="IPR016040">
    <property type="entry name" value="NAD(P)-bd_dom"/>
</dbReference>
<dbReference type="Proteomes" id="UP000054976">
    <property type="component" value="Unassembled WGS sequence"/>
</dbReference>
<gene>
    <name evidence="9" type="ORF">TAGGR_1728</name>
</gene>
<evidence type="ECO:0000256" key="7">
    <source>
        <dbReference type="RuleBase" id="RU004473"/>
    </source>
</evidence>
<dbReference type="EMBL" id="BCNO01000001">
    <property type="protein sequence ID" value="GAQ94544.1"/>
    <property type="molecule type" value="Genomic_DNA"/>
</dbReference>
<evidence type="ECO:0000313" key="9">
    <source>
        <dbReference type="EMBL" id="GAQ94544.1"/>
    </source>
</evidence>
<keyword evidence="10" id="KW-1185">Reference proteome</keyword>